<name>A0A975TVY1_9RHOB</name>
<reference evidence="2 3" key="1">
    <citation type="submission" date="2021-07" db="EMBL/GenBank/DDBJ databases">
        <title>Karlodiniumbacter phycospheric gen. nov., sp. nov., a phycosphere bacterium isolated from karlodinium veneficum.</title>
        <authorList>
            <person name="Peng Y."/>
            <person name="Jiang L."/>
            <person name="Lee J."/>
        </authorList>
    </citation>
    <scope>NUCLEOTIDE SEQUENCE</scope>
    <source>
        <strain evidence="2 3">N5</strain>
    </source>
</reference>
<dbReference type="Proteomes" id="UP000693972">
    <property type="component" value="Unassembled WGS sequence"/>
</dbReference>
<keyword evidence="1" id="KW-1133">Transmembrane helix</keyword>
<feature type="transmembrane region" description="Helical" evidence="1">
    <location>
        <begin position="7"/>
        <end position="27"/>
    </location>
</feature>
<gene>
    <name evidence="2" type="ORF">KUL25_20420</name>
</gene>
<dbReference type="RefSeq" id="WP_257894589.1">
    <property type="nucleotide sequence ID" value="NZ_JAIMBW010000001.1"/>
</dbReference>
<feature type="transmembrane region" description="Helical" evidence="1">
    <location>
        <begin position="72"/>
        <end position="89"/>
    </location>
</feature>
<proteinExistence type="predicted"/>
<organism evidence="2">
    <name type="scientific">Gymnodinialimonas phycosphaerae</name>
    <dbReference type="NCBI Taxonomy" id="2841589"/>
    <lineage>
        <taxon>Bacteria</taxon>
        <taxon>Pseudomonadati</taxon>
        <taxon>Pseudomonadota</taxon>
        <taxon>Alphaproteobacteria</taxon>
        <taxon>Rhodobacterales</taxon>
        <taxon>Paracoccaceae</taxon>
        <taxon>Gymnodinialimonas</taxon>
    </lineage>
</organism>
<accession>A0A975TVY1</accession>
<evidence type="ECO:0000313" key="2">
    <source>
        <dbReference type="EMBL" id="QXL87736.1"/>
    </source>
</evidence>
<protein>
    <recommendedName>
        <fullName evidence="4">DUF4064 domain-containing protein</fullName>
    </recommendedName>
</protein>
<keyword evidence="1" id="KW-0812">Transmembrane</keyword>
<dbReference type="AlphaFoldDB" id="A0A975TVY1"/>
<evidence type="ECO:0000313" key="3">
    <source>
        <dbReference type="Proteomes" id="UP000693972"/>
    </source>
</evidence>
<feature type="transmembrane region" description="Helical" evidence="1">
    <location>
        <begin position="47"/>
        <end position="65"/>
    </location>
</feature>
<keyword evidence="1" id="KW-0472">Membrane</keyword>
<sequence>MRNAALVLGLIGGTLAMIVGFFVYGYTVFIDWFGEIPDLAYQVDNPRLYRTMAFISPLLAIAGGAMAKARALWGGILMLLAAGGMFYAFGFGVFTMFPIAMCGLGGVLAIAAGRPDEEKAHF</sequence>
<dbReference type="EMBL" id="CP078073">
    <property type="protein sequence ID" value="QXL87736.1"/>
    <property type="molecule type" value="Genomic_DNA"/>
</dbReference>
<keyword evidence="3" id="KW-1185">Reference proteome</keyword>
<dbReference type="EMBL" id="JAIMBW010000001">
    <property type="protein sequence ID" value="MBY4895133.1"/>
    <property type="molecule type" value="Genomic_DNA"/>
</dbReference>
<evidence type="ECO:0000256" key="1">
    <source>
        <dbReference type="SAM" id="Phobius"/>
    </source>
</evidence>
<evidence type="ECO:0008006" key="4">
    <source>
        <dbReference type="Google" id="ProtNLM"/>
    </source>
</evidence>